<sequence>MSGWTIAWLVWLGAFVAIEGPALFNKKPDDTLSEHVWRWFATRREDMRNDRGKASAWVKIRRVVLVSFLAWLSLHFATGGEYV</sequence>
<keyword evidence="1" id="KW-1133">Transmembrane helix</keyword>
<evidence type="ECO:0000313" key="2">
    <source>
        <dbReference type="EMBL" id="QWT29833.1"/>
    </source>
</evidence>
<organism evidence="2 3">
    <name type="scientific">Streptomyces phage KimJongPhill</name>
    <dbReference type="NCBI Taxonomy" id="2848886"/>
    <lineage>
        <taxon>Viruses</taxon>
        <taxon>Duplodnaviria</taxon>
        <taxon>Heunggongvirae</taxon>
        <taxon>Uroviricota</taxon>
        <taxon>Caudoviricetes</taxon>
        <taxon>Zukovirus</taxon>
        <taxon>Zukovirus phill</taxon>
    </lineage>
</organism>
<dbReference type="KEGG" id="vg:77931524"/>
<protein>
    <submittedName>
        <fullName evidence="2">Membrane protein</fullName>
    </submittedName>
</protein>
<dbReference type="GeneID" id="77931524"/>
<feature type="transmembrane region" description="Helical" evidence="1">
    <location>
        <begin position="6"/>
        <end position="24"/>
    </location>
</feature>
<name>A0A8F2E6Q7_9CAUD</name>
<gene>
    <name evidence="2" type="primary">52</name>
    <name evidence="2" type="ORF">SEA_KIMJONGPHILL_52</name>
</gene>
<keyword evidence="1" id="KW-0812">Transmembrane</keyword>
<keyword evidence="1" id="KW-0472">Membrane</keyword>
<accession>A0A8F2E6Q7</accession>
<evidence type="ECO:0000313" key="3">
    <source>
        <dbReference type="Proteomes" id="UP000683386"/>
    </source>
</evidence>
<keyword evidence="3" id="KW-1185">Reference proteome</keyword>
<proteinExistence type="predicted"/>
<dbReference type="RefSeq" id="YP_010655658.1">
    <property type="nucleotide sequence ID" value="NC_070830.1"/>
</dbReference>
<dbReference type="Proteomes" id="UP000683386">
    <property type="component" value="Segment"/>
</dbReference>
<evidence type="ECO:0000256" key="1">
    <source>
        <dbReference type="SAM" id="Phobius"/>
    </source>
</evidence>
<feature type="transmembrane region" description="Helical" evidence="1">
    <location>
        <begin position="60"/>
        <end position="78"/>
    </location>
</feature>
<dbReference type="EMBL" id="MW822144">
    <property type="protein sequence ID" value="QWT29833.1"/>
    <property type="molecule type" value="Genomic_DNA"/>
</dbReference>
<reference evidence="2" key="1">
    <citation type="submission" date="2021-03" db="EMBL/GenBank/DDBJ databases">
        <authorList>
            <person name="Alqahtani R."/>
            <person name="Behailu E."/>
            <person name="Cappabianca D.W."/>
            <person name="Csanadi-Schwartz K.M."/>
            <person name="Dalal A.S."/>
            <person name="Fahim M.S."/>
            <person name="Franklin J.M."/>
            <person name="Gluckman M.H."/>
            <person name="Levine C.J."/>
            <person name="Martin N."/>
            <person name="Milza N."/>
            <person name="Najmabadi R."/>
            <person name="Newman A.M."/>
            <person name="Pajunar M."/>
            <person name="Qalawee I."/>
            <person name="Rizvi A."/>
            <person name="Samuel A."/>
            <person name="Smith A."/>
            <person name="Swann F.E."/>
            <person name="Sweeney P."/>
            <person name="Torres N.R."/>
            <person name="Ventrone L."/>
            <person name="Ventura L."/>
            <person name="Wroe M."/>
            <person name="Acquaye N.A."/>
            <person name="Agnes T.J."/>
            <person name="Ahmed A."/>
            <person name="Ahmed S."/>
            <person name="Amodu B.A."/>
            <person name="Arefeayne N.F."/>
            <person name="Asamoah-Frimpong E.A."/>
            <person name="Attaran A."/>
            <person name="Barragan J.M."/>
            <person name="Baumgarten L.N."/>
            <person name="Berhane B."/>
            <person name="Beyene A."/>
            <person name="Bhattarai B."/>
            <person name="Biondokin D.V."/>
            <person name="Boone B.K."/>
            <person name="Burney S.Z."/>
            <person name="Cayanan J.-R.T."/>
            <person name="Cesta G."/>
            <person name="Chang J."/>
            <person name="Chavez J."/>
            <person name="Chorbajian C."/>
            <person name="Christian S."/>
            <person name="Corns J.R."/>
            <person name="Corns N.R."/>
            <person name="Cowan J.T."/>
            <person name="Coyne C."/>
            <person name="Dadzie B."/>
            <person name="Datu D.-L.V."/>
            <person name="Deng B.C."/>
            <person name="Der L."/>
            <person name="Dickerson K."/>
            <person name="Dozier E."/>
            <person name="Egbunine A.O."/>
            <person name="Farooq M."/>
            <person name="Fonge A.E."/>
            <person name="Ghomsi-Nono M.P."/>
            <person name="Giampietro H."/>
            <person name="Gunnison R.P."/>
            <person name="Han S.H."/>
            <person name="Hennigan A.J."/>
            <person name="Hong A.N."/>
            <person name="Ijomor E.C."/>
            <person name="Jalali A."/>
            <person name="Jamil T.Z."/>
            <person name="Jenkins C.R."/>
            <person name="Joseph M.A."/>
            <person name="Jowanowitch O.J."/>
            <person name="Kang D."/>
            <person name="Khan A."/>
            <person name="Khan Z.K."/>
            <person name="Kiewe T."/>
            <person name="Kjerulf A.B."/>
            <person name="Kolosey V."/>
            <person name="Kurup M."/>
            <person name="Lee V.H."/>
            <person name="Llontop-Maldonado V."/>
            <person name="Long P."/>
            <person name="Lu N."/>
            <person name="Majekodunmi A."/>
            <person name="Malik H.W."/>
            <person name="Marcellino S.C."/>
            <person name="Martinez L.A."/>
            <person name="Meher F.N."/>
            <person name="Michelin M.A."/>
            <person name="Mitchell K.G."/>
            <person name="Mullens W.J."/>
            <person name="Nwakama C."/>
            <person name="Nwosu F.T."/>
            <person name="Oboh E.C."/>
            <person name="Odujinrin O."/>
            <person name="Ogunsan O."/>
            <person name="O'Neill K."/>
            <person name="Oxlaj J.A."/>
            <person name="Patel A.K."/>
            <person name="Patel B.R."/>
            <person name="Pham Q."/>
            <person name="Porter J."/>
            <person name="Portes J."/>
            <person name="Prokopenko A."/>
            <person name="Quraishi M."/>
            <person name="Qureshi M.-A."/>
            <person name="Rivera A."/>
            <person name="Rubalsky V."/>
            <person name="Saikali Y."/>
            <person name="Saqaf K."/>
            <person name="Saroya S.R."/>
            <person name="Seas A."/>
            <person name="Shadrick R.E."/>
            <person name="Sharda N."/>
            <person name="Sigindere M.T."/>
            <person name="Simbi V.G."/>
            <person name="Thuzar C."/>
            <person name="Tran K."/>
            <person name="Tran V.D."/>
            <person name="Trang W."/>
            <person name="Vaishnav N."/>
            <person name="Vuong K."/>
            <person name="Walker C."/>
            <person name="Wallace S.A."/>
            <person name="Warfield J.C."/>
            <person name="Wikina T."/>
            <person name="Wobbeking F.T."/>
            <person name="Worrent L.D."/>
            <person name="Yan T."/>
            <person name="Zehra A."/>
            <person name="Avazpour P."/>
            <person name="Kim F.M."/>
            <person name="Mason K."/>
            <person name="Nguyen D.A."/>
            <person name="Pettit S.M."/>
            <person name="Zhou O.J."/>
            <person name="Brissett D.L."/>
            <person name="Gualtieri C."/>
            <person name="Hufford T.M."/>
            <person name="Ko J.M."/>
            <person name="Novak J.K."/>
            <person name="Smith Z.M."/>
            <person name="Mayer-Bacon C."/>
            <person name="Erill I."/>
            <person name="Caruso S.M."/>
            <person name="Garlena R.A."/>
            <person name="Russell D.A."/>
            <person name="Pope W.H."/>
            <person name="Jacobs-Sera D."/>
            <person name="Hatfull G.F."/>
        </authorList>
    </citation>
    <scope>NUCLEOTIDE SEQUENCE</scope>
</reference>